<dbReference type="PROSITE" id="PS50156">
    <property type="entry name" value="SSD"/>
    <property type="match status" value="1"/>
</dbReference>
<dbReference type="Pfam" id="PF00873">
    <property type="entry name" value="ACR_tran"/>
    <property type="match status" value="1"/>
</dbReference>
<dbReference type="FunFam" id="3.30.70.1430:FF:000001">
    <property type="entry name" value="Efflux pump membrane transporter"/>
    <property type="match status" value="1"/>
</dbReference>
<dbReference type="SUPFAM" id="SSF82866">
    <property type="entry name" value="Multidrug efflux transporter AcrB transmembrane domain"/>
    <property type="match status" value="2"/>
</dbReference>
<feature type="transmembrane region" description="Helical" evidence="9">
    <location>
        <begin position="875"/>
        <end position="893"/>
    </location>
</feature>
<dbReference type="RefSeq" id="WP_212785604.1">
    <property type="nucleotide sequence ID" value="NZ_AP019536.1"/>
</dbReference>
<feature type="transmembrane region" description="Helical" evidence="9">
    <location>
        <begin position="435"/>
        <end position="459"/>
    </location>
</feature>
<feature type="transmembrane region" description="Helical" evidence="9">
    <location>
        <begin position="900"/>
        <end position="920"/>
    </location>
</feature>
<feature type="transmembrane region" description="Helical" evidence="9">
    <location>
        <begin position="367"/>
        <end position="389"/>
    </location>
</feature>
<feature type="region of interest" description="Disordered" evidence="10">
    <location>
        <begin position="1040"/>
        <end position="1061"/>
    </location>
</feature>
<dbReference type="PANTHER" id="PTHR32063:SF76">
    <property type="entry name" value="EFFLUX PUMP MEMBRANE TRANSPORTER"/>
    <property type="match status" value="1"/>
</dbReference>
<evidence type="ECO:0000256" key="3">
    <source>
        <dbReference type="ARBA" id="ARBA00022448"/>
    </source>
</evidence>
<feature type="transmembrane region" description="Helical" evidence="9">
    <location>
        <begin position="926"/>
        <end position="947"/>
    </location>
</feature>
<dbReference type="InterPro" id="IPR004764">
    <property type="entry name" value="MdtF-like"/>
</dbReference>
<comment type="similarity">
    <text evidence="2 9">Belongs to the resistance-nodulation-cell division (RND) (TC 2.A.6) family.</text>
</comment>
<evidence type="ECO:0000313" key="13">
    <source>
        <dbReference type="Proteomes" id="UP001319121"/>
    </source>
</evidence>
<dbReference type="KEGG" id="fku:FGKAn22_20530"/>
<accession>A0AAN1T0A4</accession>
<dbReference type="InterPro" id="IPR000731">
    <property type="entry name" value="SSD"/>
</dbReference>
<evidence type="ECO:0000256" key="2">
    <source>
        <dbReference type="ARBA" id="ARBA00010942"/>
    </source>
</evidence>
<dbReference type="NCBIfam" id="NF000282">
    <property type="entry name" value="RND_permease_1"/>
    <property type="match status" value="1"/>
</dbReference>
<dbReference type="AlphaFoldDB" id="A0AAN1T0A4"/>
<evidence type="ECO:0000256" key="10">
    <source>
        <dbReference type="SAM" id="MobiDB-lite"/>
    </source>
</evidence>
<keyword evidence="5 9" id="KW-0997">Cell inner membrane</keyword>
<keyword evidence="3 9" id="KW-0813">Transport</keyword>
<protein>
    <recommendedName>
        <fullName evidence="9">Efflux pump membrane transporter</fullName>
    </recommendedName>
</protein>
<dbReference type="GO" id="GO:0005886">
    <property type="term" value="C:plasma membrane"/>
    <property type="evidence" value="ECO:0007669"/>
    <property type="project" value="UniProtKB-SubCell"/>
</dbReference>
<comment type="subcellular location">
    <subcellularLocation>
        <location evidence="1 9">Cell inner membrane</location>
        <topology evidence="1 9">Multi-pass membrane protein</topology>
    </subcellularLocation>
</comment>
<evidence type="ECO:0000256" key="9">
    <source>
        <dbReference type="RuleBase" id="RU364070"/>
    </source>
</evidence>
<evidence type="ECO:0000256" key="1">
    <source>
        <dbReference type="ARBA" id="ARBA00004429"/>
    </source>
</evidence>
<evidence type="ECO:0000256" key="7">
    <source>
        <dbReference type="ARBA" id="ARBA00022989"/>
    </source>
</evidence>
<keyword evidence="13" id="KW-1185">Reference proteome</keyword>
<keyword evidence="4" id="KW-1003">Cell membrane</keyword>
<dbReference type="InterPro" id="IPR001036">
    <property type="entry name" value="Acrflvin-R"/>
</dbReference>
<evidence type="ECO:0000259" key="11">
    <source>
        <dbReference type="PROSITE" id="PS50156"/>
    </source>
</evidence>
<dbReference type="FunFam" id="1.20.1640.10:FF:000001">
    <property type="entry name" value="Efflux pump membrane transporter"/>
    <property type="match status" value="1"/>
</dbReference>
<dbReference type="SUPFAM" id="SSF82693">
    <property type="entry name" value="Multidrug efflux transporter AcrB pore domain, PN1, PN2, PC1 and PC2 subdomains"/>
    <property type="match status" value="3"/>
</dbReference>
<comment type="caution">
    <text evidence="9">Lacks conserved residue(s) required for the propagation of feature annotation.</text>
</comment>
<evidence type="ECO:0000256" key="4">
    <source>
        <dbReference type="ARBA" id="ARBA00022475"/>
    </source>
</evidence>
<dbReference type="GO" id="GO:0042910">
    <property type="term" value="F:xenobiotic transmembrane transporter activity"/>
    <property type="evidence" value="ECO:0007669"/>
    <property type="project" value="TreeGrafter"/>
</dbReference>
<feature type="transmembrane region" description="Helical" evidence="9">
    <location>
        <begin position="395"/>
        <end position="414"/>
    </location>
</feature>
<feature type="transmembrane region" description="Helical" evidence="9">
    <location>
        <begin position="471"/>
        <end position="498"/>
    </location>
</feature>
<dbReference type="NCBIfam" id="TIGR00915">
    <property type="entry name" value="2A0602"/>
    <property type="match status" value="1"/>
</dbReference>
<feature type="transmembrane region" description="Helical" evidence="9">
    <location>
        <begin position="975"/>
        <end position="995"/>
    </location>
</feature>
<dbReference type="Gene3D" id="1.20.1640.10">
    <property type="entry name" value="Multidrug efflux transporter AcrB transmembrane domain"/>
    <property type="match status" value="2"/>
</dbReference>
<keyword evidence="7 9" id="KW-1133">Transmembrane helix</keyword>
<reference evidence="12 13" key="1">
    <citation type="submission" date="2019-03" db="EMBL/GenBank/DDBJ databases">
        <title>Complete genome sequence of Ferrigenium kumadai strain An22, a microaerophilic iron-oxidizing bacterium isolated from a paddy field soil.</title>
        <authorList>
            <person name="Watanabe T."/>
            <person name="Asakawa S."/>
        </authorList>
    </citation>
    <scope>NUCLEOTIDE SEQUENCE [LARGE SCALE GENOMIC DNA]</scope>
    <source>
        <strain evidence="12 13">An22</strain>
    </source>
</reference>
<dbReference type="SUPFAM" id="SSF82714">
    <property type="entry name" value="Multidrug efflux transporter AcrB TolC docking domain, DN and DC subdomains"/>
    <property type="match status" value="2"/>
</dbReference>
<dbReference type="PANTHER" id="PTHR32063">
    <property type="match status" value="1"/>
</dbReference>
<dbReference type="GO" id="GO:0009636">
    <property type="term" value="P:response to toxic substance"/>
    <property type="evidence" value="ECO:0007669"/>
    <property type="project" value="UniProtKB-ARBA"/>
</dbReference>
<sequence length="1061" mass="114826">MFNFFIDRPVFSTVISLIITLAGAVAALGLPITQFPQIVPPQVLVTTSFPGANADAVVQSIASPIEQQVNGAKNMLYMDSKSANDGSYSLTITFDVGSSQDLDAVDVQNRIAIAQSQLPADVIREGITVRKQSTDFLEVLALTSPDRRFDTTFLSNYALLHIQDTLSRIPGVGFVRIFGARDYSMRIWLDPDKMARLGVTAGDVQRVVQEQNVVAPAGRIGVPPVPKGQQMQYSVTIKGRLADVSQYEDMVISAGPGGQIVHLKDIARIELGGADYSINVQEGSLPGVFMGIFLQPDANALNVAKRVRQAMDDMAQKFPEGMVYSIPYTTTPFVTESLKEVLKTLGIAFMLVLLVVFVFLQSWRATLIPMLVIPVSLIGTFAAFAALGFTINTLTLFGLVLAIGIVVDDAIVVVEAAQRRLDTEQITPNQAAKAAMADVGAPVVAIALVLSAVFIPVAFLGGLTGQLYKQFALTLATSVLLSAIAALTLTPALCALLLRPAAHVKPHGVVGRFFDGFNRLFGWFTRRYTGSVVILARRSLLVALTFFVLLAALYGLMKTRPTGLVPDEDQGYMFSLLQLPPGSSLERTNAAVQQLTRIASEVKGVDGVASVSGFNVLTGLPTSYNATSFIRLKPWAEREGPGQSAAEILRTLTVRLNNEIKDANVLVLNPPPIRGLSTAGGFEFVLQDQAGGDPKQFSQVLQHVLGEARKRPEIGFVFANYDDRTPQIEYEVDREKVKSLGVSLNDLFFTLQTFMGGYYVNDFNLYGRTFRVQAQAEGNARTKPDDINRYYVRSANGDMVPLGTLLKPKAISGPEFYERYNIYRAATVNGVPAPGFSSGQAARAMEEVARTLPQGYGYEWTGATLQEKRTGGQTGYIFVLSLMFVFLVLAALYESWAMPVAILLVIPFGVLGAFSGLAMRGFANNVYAQIGLIMLIGLAAKNAILIVEFAKLAHERGAGIVEAARNGAQLRLRPILMTSFAFIFGTLPLAIATGAGSGARESIGTTVVSGMLFATMIGIFVIPVFYVVIQRISERKRPFRNEAVEDTKTPEQMAGPEKGKP</sequence>
<feature type="domain" description="SSD" evidence="11">
    <location>
        <begin position="370"/>
        <end position="496"/>
    </location>
</feature>
<evidence type="ECO:0000256" key="6">
    <source>
        <dbReference type="ARBA" id="ARBA00022692"/>
    </source>
</evidence>
<feature type="transmembrane region" description="Helical" evidence="9">
    <location>
        <begin position="535"/>
        <end position="557"/>
    </location>
</feature>
<feature type="transmembrane region" description="Helical" evidence="9">
    <location>
        <begin position="341"/>
        <end position="360"/>
    </location>
</feature>
<dbReference type="Gene3D" id="3.30.70.1320">
    <property type="entry name" value="Multidrug efflux transporter AcrB pore domain like"/>
    <property type="match status" value="1"/>
</dbReference>
<evidence type="ECO:0000313" key="12">
    <source>
        <dbReference type="EMBL" id="BBJ00361.1"/>
    </source>
</evidence>
<evidence type="ECO:0000256" key="8">
    <source>
        <dbReference type="ARBA" id="ARBA00023136"/>
    </source>
</evidence>
<evidence type="ECO:0000256" key="5">
    <source>
        <dbReference type="ARBA" id="ARBA00022519"/>
    </source>
</evidence>
<dbReference type="PRINTS" id="PR00702">
    <property type="entry name" value="ACRIFLAVINRP"/>
</dbReference>
<proteinExistence type="inferred from homology"/>
<keyword evidence="6 9" id="KW-0812">Transmembrane</keyword>
<organism evidence="12 13">
    <name type="scientific">Ferrigenium kumadai</name>
    <dbReference type="NCBI Taxonomy" id="1682490"/>
    <lineage>
        <taxon>Bacteria</taxon>
        <taxon>Pseudomonadati</taxon>
        <taxon>Pseudomonadota</taxon>
        <taxon>Betaproteobacteria</taxon>
        <taxon>Nitrosomonadales</taxon>
        <taxon>Gallionellaceae</taxon>
        <taxon>Ferrigenium</taxon>
    </lineage>
</organism>
<dbReference type="EMBL" id="AP019536">
    <property type="protein sequence ID" value="BBJ00361.1"/>
    <property type="molecule type" value="Genomic_DNA"/>
</dbReference>
<dbReference type="Gene3D" id="3.30.2090.10">
    <property type="entry name" value="Multidrug efflux transporter AcrB TolC docking domain, DN and DC subdomains"/>
    <property type="match status" value="2"/>
</dbReference>
<dbReference type="GO" id="GO:0015562">
    <property type="term" value="F:efflux transmembrane transporter activity"/>
    <property type="evidence" value="ECO:0007669"/>
    <property type="project" value="InterPro"/>
</dbReference>
<dbReference type="InterPro" id="IPR027463">
    <property type="entry name" value="AcrB_DN_DC_subdom"/>
</dbReference>
<feature type="compositionally biased region" description="Basic and acidic residues" evidence="10">
    <location>
        <begin position="1040"/>
        <end position="1049"/>
    </location>
</feature>
<dbReference type="Gene3D" id="3.30.70.1440">
    <property type="entry name" value="Multidrug efflux transporter AcrB pore domain"/>
    <property type="match status" value="1"/>
</dbReference>
<dbReference type="Gene3D" id="3.30.70.1430">
    <property type="entry name" value="Multidrug efflux transporter AcrB pore domain"/>
    <property type="match status" value="2"/>
</dbReference>
<keyword evidence="8 9" id="KW-0472">Membrane</keyword>
<dbReference type="Proteomes" id="UP001319121">
    <property type="component" value="Chromosome"/>
</dbReference>
<name>A0AAN1T0A4_9PROT</name>
<gene>
    <name evidence="12" type="ORF">FGKAn22_20530</name>
</gene>
<feature type="transmembrane region" description="Helical" evidence="9">
    <location>
        <begin position="1007"/>
        <end position="1029"/>
    </location>
</feature>